<accession>A0A9D4DDN4</accession>
<name>A0A9D4DDN4_DREPO</name>
<dbReference type="AlphaFoldDB" id="A0A9D4DDN4"/>
<reference evidence="1" key="2">
    <citation type="submission" date="2020-11" db="EMBL/GenBank/DDBJ databases">
        <authorList>
            <person name="McCartney M.A."/>
            <person name="Auch B."/>
            <person name="Kono T."/>
            <person name="Mallez S."/>
            <person name="Becker A."/>
            <person name="Gohl D.M."/>
            <person name="Silverstein K.A.T."/>
            <person name="Koren S."/>
            <person name="Bechman K.B."/>
            <person name="Herman A."/>
            <person name="Abrahante J.E."/>
            <person name="Garbe J."/>
        </authorList>
    </citation>
    <scope>NUCLEOTIDE SEQUENCE</scope>
    <source>
        <strain evidence="1">Duluth1</strain>
        <tissue evidence="1">Whole animal</tissue>
    </source>
</reference>
<gene>
    <name evidence="1" type="ORF">DPMN_049143</name>
</gene>
<reference evidence="1" key="1">
    <citation type="journal article" date="2019" name="bioRxiv">
        <title>The Genome of the Zebra Mussel, Dreissena polymorpha: A Resource for Invasive Species Research.</title>
        <authorList>
            <person name="McCartney M.A."/>
            <person name="Auch B."/>
            <person name="Kono T."/>
            <person name="Mallez S."/>
            <person name="Zhang Y."/>
            <person name="Obille A."/>
            <person name="Becker A."/>
            <person name="Abrahante J.E."/>
            <person name="Garbe J."/>
            <person name="Badalamenti J.P."/>
            <person name="Herman A."/>
            <person name="Mangelson H."/>
            <person name="Liachko I."/>
            <person name="Sullivan S."/>
            <person name="Sone E.D."/>
            <person name="Koren S."/>
            <person name="Silverstein K.A.T."/>
            <person name="Beckman K.B."/>
            <person name="Gohl D.M."/>
        </authorList>
    </citation>
    <scope>NUCLEOTIDE SEQUENCE</scope>
    <source>
        <strain evidence="1">Duluth1</strain>
        <tissue evidence="1">Whole animal</tissue>
    </source>
</reference>
<sequence>MSRLHSKHGGAQWNRSSTAESSLKNTCNTNVTFSTTSLSLRKRLTTCGMIAFIMLWEDFKMTKGWCKSFTKFTETPFTETPPVQFFLTDSKGTSHDITGVGQGCCLSPVMLNLFFELIMHETLHDHHNSISFGGRPIDRFPT</sequence>
<evidence type="ECO:0000313" key="1">
    <source>
        <dbReference type="EMBL" id="KAH3742401.1"/>
    </source>
</evidence>
<evidence type="ECO:0008006" key="3">
    <source>
        <dbReference type="Google" id="ProtNLM"/>
    </source>
</evidence>
<keyword evidence="2" id="KW-1185">Reference proteome</keyword>
<comment type="caution">
    <text evidence="1">The sequence shown here is derived from an EMBL/GenBank/DDBJ whole genome shotgun (WGS) entry which is preliminary data.</text>
</comment>
<dbReference type="EMBL" id="JAIWYP010000011">
    <property type="protein sequence ID" value="KAH3742401.1"/>
    <property type="molecule type" value="Genomic_DNA"/>
</dbReference>
<proteinExistence type="predicted"/>
<protein>
    <recommendedName>
        <fullName evidence="3">Reverse transcriptase domain-containing protein</fullName>
    </recommendedName>
</protein>
<dbReference type="Proteomes" id="UP000828390">
    <property type="component" value="Unassembled WGS sequence"/>
</dbReference>
<organism evidence="1 2">
    <name type="scientific">Dreissena polymorpha</name>
    <name type="common">Zebra mussel</name>
    <name type="synonym">Mytilus polymorpha</name>
    <dbReference type="NCBI Taxonomy" id="45954"/>
    <lineage>
        <taxon>Eukaryota</taxon>
        <taxon>Metazoa</taxon>
        <taxon>Spiralia</taxon>
        <taxon>Lophotrochozoa</taxon>
        <taxon>Mollusca</taxon>
        <taxon>Bivalvia</taxon>
        <taxon>Autobranchia</taxon>
        <taxon>Heteroconchia</taxon>
        <taxon>Euheterodonta</taxon>
        <taxon>Imparidentia</taxon>
        <taxon>Neoheterodontei</taxon>
        <taxon>Myida</taxon>
        <taxon>Dreissenoidea</taxon>
        <taxon>Dreissenidae</taxon>
        <taxon>Dreissena</taxon>
    </lineage>
</organism>
<evidence type="ECO:0000313" key="2">
    <source>
        <dbReference type="Proteomes" id="UP000828390"/>
    </source>
</evidence>